<name>A0A255GDN8_9ACTN</name>
<dbReference type="PANTHER" id="PTHR10429">
    <property type="entry name" value="DNA-3-METHYLADENINE GLYCOSYLASE"/>
    <property type="match status" value="1"/>
</dbReference>
<dbReference type="AlphaFoldDB" id="A0A255GDN8"/>
<dbReference type="PANTHER" id="PTHR10429:SF0">
    <property type="entry name" value="DNA-3-METHYLADENINE GLYCOSYLASE"/>
    <property type="match status" value="1"/>
</dbReference>
<feature type="region of interest" description="Disordered" evidence="6">
    <location>
        <begin position="149"/>
        <end position="168"/>
    </location>
</feature>
<evidence type="ECO:0000256" key="6">
    <source>
        <dbReference type="SAM" id="MobiDB-lite"/>
    </source>
</evidence>
<evidence type="ECO:0000256" key="3">
    <source>
        <dbReference type="ARBA" id="ARBA00022801"/>
    </source>
</evidence>
<evidence type="ECO:0000256" key="5">
    <source>
        <dbReference type="HAMAP-Rule" id="MF_00527"/>
    </source>
</evidence>
<dbReference type="GO" id="GO:0003677">
    <property type="term" value="F:DNA binding"/>
    <property type="evidence" value="ECO:0007669"/>
    <property type="project" value="InterPro"/>
</dbReference>
<gene>
    <name evidence="7" type="ORF">CGZ94_11410</name>
</gene>
<dbReference type="NCBIfam" id="TIGR00567">
    <property type="entry name" value="3mg"/>
    <property type="match status" value="1"/>
</dbReference>
<dbReference type="RefSeq" id="WP_094405675.1">
    <property type="nucleotide sequence ID" value="NZ_NMVN01000015.1"/>
</dbReference>
<dbReference type="Proteomes" id="UP000215896">
    <property type="component" value="Unassembled WGS sequence"/>
</dbReference>
<dbReference type="Gene3D" id="3.10.300.10">
    <property type="entry name" value="Methylpurine-DNA glycosylase (MPG)"/>
    <property type="match status" value="1"/>
</dbReference>
<evidence type="ECO:0000313" key="8">
    <source>
        <dbReference type="Proteomes" id="UP000215896"/>
    </source>
</evidence>
<dbReference type="EC" id="3.2.2.-" evidence="5"/>
<keyword evidence="2 5" id="KW-0227">DNA damage</keyword>
<keyword evidence="4 5" id="KW-0234">DNA repair</keyword>
<comment type="caution">
    <text evidence="7">The sequence shown here is derived from an EMBL/GenBank/DDBJ whole genome shotgun (WGS) entry which is preliminary data.</text>
</comment>
<dbReference type="Pfam" id="PF02245">
    <property type="entry name" value="Pur_DNA_glyco"/>
    <property type="match status" value="1"/>
</dbReference>
<evidence type="ECO:0000256" key="2">
    <source>
        <dbReference type="ARBA" id="ARBA00022763"/>
    </source>
</evidence>
<evidence type="ECO:0000256" key="4">
    <source>
        <dbReference type="ARBA" id="ARBA00023204"/>
    </source>
</evidence>
<sequence length="201" mass="21511">MSSAHIPLGPTAAETAPRLLGAVLRRGPVAVRITEVEAYEGQDDPASHAWRGPSRRNAVMFGPAGHLYTYQMHGHVCCNVVSSPAGVANAVLIRAGRVIDGIEVARERRGPSVRDAWLARGPGCLTRALGITMADGDTDLFDPRSAVRLEPGDPAGPDPIRLRSGPRVGVSRAAEEPLRFWLADEPSVSAYKRVGRKPPTR</sequence>
<dbReference type="InterPro" id="IPR011034">
    <property type="entry name" value="Formyl_transferase-like_C_sf"/>
</dbReference>
<evidence type="ECO:0000313" key="7">
    <source>
        <dbReference type="EMBL" id="OYO13562.1"/>
    </source>
</evidence>
<accession>A0A255GDN8</accession>
<keyword evidence="3 5" id="KW-0378">Hydrolase</keyword>
<dbReference type="OrthoDB" id="9794313at2"/>
<reference evidence="7 8" key="1">
    <citation type="submission" date="2017-07" db="EMBL/GenBank/DDBJ databases">
        <title>Draft whole genome sequences of clinical Proprionibacteriaceae strains.</title>
        <authorList>
            <person name="Bernier A.-M."/>
            <person name="Bernard K."/>
            <person name="Domingo M.-C."/>
        </authorList>
    </citation>
    <scope>NUCLEOTIDE SEQUENCE [LARGE SCALE GENOMIC DNA]</scope>
    <source>
        <strain evidence="7 8">NML 030167</strain>
    </source>
</reference>
<dbReference type="GO" id="GO:0003905">
    <property type="term" value="F:alkylbase DNA N-glycosylase activity"/>
    <property type="evidence" value="ECO:0007669"/>
    <property type="project" value="InterPro"/>
</dbReference>
<dbReference type="EMBL" id="NMVO01000013">
    <property type="protein sequence ID" value="OYO13562.1"/>
    <property type="molecule type" value="Genomic_DNA"/>
</dbReference>
<protein>
    <recommendedName>
        <fullName evidence="5">Putative 3-methyladenine DNA glycosylase</fullName>
        <ecNumber evidence="5">3.2.2.-</ecNumber>
    </recommendedName>
</protein>
<dbReference type="CDD" id="cd00540">
    <property type="entry name" value="AAG"/>
    <property type="match status" value="1"/>
</dbReference>
<dbReference type="HAMAP" id="MF_00527">
    <property type="entry name" value="3MGH"/>
    <property type="match status" value="1"/>
</dbReference>
<comment type="similarity">
    <text evidence="1 5">Belongs to the DNA glycosylase MPG family.</text>
</comment>
<dbReference type="SUPFAM" id="SSF50486">
    <property type="entry name" value="FMT C-terminal domain-like"/>
    <property type="match status" value="1"/>
</dbReference>
<keyword evidence="8" id="KW-1185">Reference proteome</keyword>
<evidence type="ECO:0000256" key="1">
    <source>
        <dbReference type="ARBA" id="ARBA00009232"/>
    </source>
</evidence>
<dbReference type="InterPro" id="IPR036995">
    <property type="entry name" value="MPG_sf"/>
</dbReference>
<dbReference type="NCBIfam" id="NF002003">
    <property type="entry name" value="PRK00802.1-3"/>
    <property type="match status" value="1"/>
</dbReference>
<organism evidence="7 8">
    <name type="scientific">Enemella evansiae</name>
    <dbReference type="NCBI Taxonomy" id="2016499"/>
    <lineage>
        <taxon>Bacteria</taxon>
        <taxon>Bacillati</taxon>
        <taxon>Actinomycetota</taxon>
        <taxon>Actinomycetes</taxon>
        <taxon>Propionibacteriales</taxon>
        <taxon>Propionibacteriaceae</taxon>
        <taxon>Enemella</taxon>
    </lineage>
</organism>
<dbReference type="InterPro" id="IPR003180">
    <property type="entry name" value="MPG"/>
</dbReference>
<proteinExistence type="inferred from homology"/>
<dbReference type="GO" id="GO:0006284">
    <property type="term" value="P:base-excision repair"/>
    <property type="evidence" value="ECO:0007669"/>
    <property type="project" value="InterPro"/>
</dbReference>